<dbReference type="InterPro" id="IPR018911">
    <property type="entry name" value="Gmad2_Ig-like_dom"/>
</dbReference>
<organism evidence="3 4">
    <name type="scientific">Candidatus Kuenenbacteria bacterium CG08_land_8_20_14_0_20_37_23</name>
    <dbReference type="NCBI Taxonomy" id="1974617"/>
    <lineage>
        <taxon>Bacteria</taxon>
        <taxon>Candidatus Kueneniibacteriota</taxon>
    </lineage>
</organism>
<evidence type="ECO:0000313" key="3">
    <source>
        <dbReference type="EMBL" id="PIU10612.1"/>
    </source>
</evidence>
<dbReference type="InterPro" id="IPR019606">
    <property type="entry name" value="GerMN"/>
</dbReference>
<dbReference type="Pfam" id="PF10648">
    <property type="entry name" value="Gmad2"/>
    <property type="match status" value="1"/>
</dbReference>
<accession>A0A2M6XSJ6</accession>
<dbReference type="EMBL" id="PEXX01000038">
    <property type="protein sequence ID" value="PIU10612.1"/>
    <property type="molecule type" value="Genomic_DNA"/>
</dbReference>
<dbReference type="Proteomes" id="UP000230586">
    <property type="component" value="Unassembled WGS sequence"/>
</dbReference>
<protein>
    <recommendedName>
        <fullName evidence="2">GerMN domain-containing protein</fullName>
    </recommendedName>
</protein>
<keyword evidence="1" id="KW-0472">Membrane</keyword>
<feature type="transmembrane region" description="Helical" evidence="1">
    <location>
        <begin position="6"/>
        <end position="24"/>
    </location>
</feature>
<evidence type="ECO:0000256" key="1">
    <source>
        <dbReference type="SAM" id="Phobius"/>
    </source>
</evidence>
<evidence type="ECO:0000313" key="4">
    <source>
        <dbReference type="Proteomes" id="UP000230586"/>
    </source>
</evidence>
<evidence type="ECO:0000259" key="2">
    <source>
        <dbReference type="SMART" id="SM00909"/>
    </source>
</evidence>
<dbReference type="Pfam" id="PF10646">
    <property type="entry name" value="Germane"/>
    <property type="match status" value="1"/>
</dbReference>
<feature type="domain" description="GerMN" evidence="2">
    <location>
        <begin position="243"/>
        <end position="334"/>
    </location>
</feature>
<proteinExistence type="predicted"/>
<dbReference type="AlphaFoldDB" id="A0A2M6XSJ6"/>
<comment type="caution">
    <text evidence="3">The sequence shown here is derived from an EMBL/GenBank/DDBJ whole genome shotgun (WGS) entry which is preliminary data.</text>
</comment>
<keyword evidence="1" id="KW-1133">Transmembrane helix</keyword>
<sequence length="335" mass="37809">MNKNLGIFVIACILIIIASVILLLRVNEDVWICKNGQWIKHGNPRALIPNESCSEKHVTNFEDCLLAGYSVLESYPKQCKTSDNKIFSEDIGNQFEKLDLIKINNPRPNQTIQSPLAISGEARGYWFFEASFLIKLFDENNNLITTAVAKAQGDWMTENFVPFEADLNFSQPSAEKGFLVLEKDNPSGLSENADELRIPIKFWQEPEMMKIEVYFNNNKLDPEFSCNKVFPVEREIVKTKAAAKAALIELLKGVTLNEEKNGFFSNINLGVEIQNLVIENKIATVDFNDQLEFQVGGSCRVSAIRAQIIETLKQFPTVDTVIISINGRTEDILRP</sequence>
<gene>
    <name evidence="3" type="ORF">COT27_02165</name>
</gene>
<keyword evidence="1" id="KW-0812">Transmembrane</keyword>
<reference evidence="4" key="1">
    <citation type="submission" date="2017-09" db="EMBL/GenBank/DDBJ databases">
        <title>Depth-based differentiation of microbial function through sediment-hosted aquifers and enrichment of novel symbionts in the deep terrestrial subsurface.</title>
        <authorList>
            <person name="Probst A.J."/>
            <person name="Ladd B."/>
            <person name="Jarett J.K."/>
            <person name="Geller-Mcgrath D.E."/>
            <person name="Sieber C.M.K."/>
            <person name="Emerson J.B."/>
            <person name="Anantharaman K."/>
            <person name="Thomas B.C."/>
            <person name="Malmstrom R."/>
            <person name="Stieglmeier M."/>
            <person name="Klingl A."/>
            <person name="Woyke T."/>
            <person name="Ryan C.M."/>
            <person name="Banfield J.F."/>
        </authorList>
    </citation>
    <scope>NUCLEOTIDE SEQUENCE [LARGE SCALE GENOMIC DNA]</scope>
</reference>
<dbReference type="SMART" id="SM00909">
    <property type="entry name" value="Germane"/>
    <property type="match status" value="1"/>
</dbReference>
<name>A0A2M6XSJ6_9BACT</name>